<gene>
    <name evidence="9" type="ORF">HNR14_001069</name>
</gene>
<evidence type="ECO:0000259" key="8">
    <source>
        <dbReference type="PROSITE" id="PS51379"/>
    </source>
</evidence>
<dbReference type="SUPFAM" id="SSF54862">
    <property type="entry name" value="4Fe-4S ferredoxins"/>
    <property type="match status" value="1"/>
</dbReference>
<dbReference type="AlphaFoldDB" id="A0A853DL94"/>
<evidence type="ECO:0000256" key="2">
    <source>
        <dbReference type="ARBA" id="ARBA00022448"/>
    </source>
</evidence>
<comment type="cofactor">
    <cofactor evidence="1">
        <name>[3Fe-4S] cluster</name>
        <dbReference type="ChEBI" id="CHEBI:21137"/>
    </cofactor>
</comment>
<dbReference type="PANTHER" id="PTHR36923:SF3">
    <property type="entry name" value="FERREDOXIN"/>
    <property type="match status" value="1"/>
</dbReference>
<protein>
    <submittedName>
        <fullName evidence="9">Ferredoxin</fullName>
    </submittedName>
</protein>
<organism evidence="9 10">
    <name type="scientific">Leifsonia naganoensis</name>
    <dbReference type="NCBI Taxonomy" id="150025"/>
    <lineage>
        <taxon>Bacteria</taxon>
        <taxon>Bacillati</taxon>
        <taxon>Actinomycetota</taxon>
        <taxon>Actinomycetes</taxon>
        <taxon>Micrococcales</taxon>
        <taxon>Microbacteriaceae</taxon>
        <taxon>Leifsonia</taxon>
    </lineage>
</organism>
<reference evidence="9 10" key="1">
    <citation type="submission" date="2020-07" db="EMBL/GenBank/DDBJ databases">
        <title>Sequencing the genomes of 1000 actinobacteria strains.</title>
        <authorList>
            <person name="Klenk H.-P."/>
        </authorList>
    </citation>
    <scope>NUCLEOTIDE SEQUENCE [LARGE SCALE GENOMIC DNA]</scope>
    <source>
        <strain evidence="9 10">DSM 15166</strain>
    </source>
</reference>
<dbReference type="GO" id="GO:0051538">
    <property type="term" value="F:3 iron, 4 sulfur cluster binding"/>
    <property type="evidence" value="ECO:0007669"/>
    <property type="project" value="UniProtKB-KW"/>
</dbReference>
<keyword evidence="2" id="KW-0813">Transport</keyword>
<evidence type="ECO:0000256" key="6">
    <source>
        <dbReference type="ARBA" id="ARBA00023014"/>
    </source>
</evidence>
<dbReference type="PANTHER" id="PTHR36923">
    <property type="entry name" value="FERREDOXIN"/>
    <property type="match status" value="1"/>
</dbReference>
<evidence type="ECO:0000313" key="9">
    <source>
        <dbReference type="EMBL" id="NYK09188.1"/>
    </source>
</evidence>
<sequence>METLRIVVDRGRCTGIGICESLSPDRFEVDDDGTLIVHDDLVTAADRDAAEAAVSGCPAAALSLVPAGS</sequence>
<evidence type="ECO:0000256" key="4">
    <source>
        <dbReference type="ARBA" id="ARBA00022982"/>
    </source>
</evidence>
<keyword evidence="6" id="KW-0411">Iron-sulfur</keyword>
<keyword evidence="3" id="KW-0479">Metal-binding</keyword>
<dbReference type="GO" id="GO:0046872">
    <property type="term" value="F:metal ion binding"/>
    <property type="evidence" value="ECO:0007669"/>
    <property type="project" value="UniProtKB-KW"/>
</dbReference>
<comment type="caution">
    <text evidence="9">The sequence shown here is derived from an EMBL/GenBank/DDBJ whole genome shotgun (WGS) entry which is preliminary data.</text>
</comment>
<evidence type="ECO:0000256" key="7">
    <source>
        <dbReference type="ARBA" id="ARBA00023291"/>
    </source>
</evidence>
<dbReference type="Gene3D" id="3.30.70.20">
    <property type="match status" value="1"/>
</dbReference>
<feature type="domain" description="4Fe-4S ferredoxin-type" evidence="8">
    <location>
        <begin position="4"/>
        <end position="32"/>
    </location>
</feature>
<dbReference type="Pfam" id="PF13459">
    <property type="entry name" value="Fer4_15"/>
    <property type="match status" value="1"/>
</dbReference>
<evidence type="ECO:0000256" key="3">
    <source>
        <dbReference type="ARBA" id="ARBA00022723"/>
    </source>
</evidence>
<evidence type="ECO:0000313" key="10">
    <source>
        <dbReference type="Proteomes" id="UP000521075"/>
    </source>
</evidence>
<keyword evidence="4" id="KW-0249">Electron transport</keyword>
<accession>A0A853DL94</accession>
<proteinExistence type="predicted"/>
<dbReference type="PROSITE" id="PS51379">
    <property type="entry name" value="4FE4S_FER_2"/>
    <property type="match status" value="1"/>
</dbReference>
<keyword evidence="7" id="KW-0003">3Fe-4S</keyword>
<keyword evidence="10" id="KW-1185">Reference proteome</keyword>
<dbReference type="RefSeq" id="WP_179700205.1">
    <property type="nucleotide sequence ID" value="NZ_BAAAHA010000004.1"/>
</dbReference>
<evidence type="ECO:0000256" key="5">
    <source>
        <dbReference type="ARBA" id="ARBA00023004"/>
    </source>
</evidence>
<dbReference type="InterPro" id="IPR051269">
    <property type="entry name" value="Fe-S_cluster_ET"/>
</dbReference>
<dbReference type="InterPro" id="IPR017896">
    <property type="entry name" value="4Fe4S_Fe-S-bd"/>
</dbReference>
<evidence type="ECO:0000256" key="1">
    <source>
        <dbReference type="ARBA" id="ARBA00001927"/>
    </source>
</evidence>
<dbReference type="EMBL" id="JACCHJ010000001">
    <property type="protein sequence ID" value="NYK09188.1"/>
    <property type="molecule type" value="Genomic_DNA"/>
</dbReference>
<name>A0A853DL94_9MICO</name>
<keyword evidence="5" id="KW-0408">Iron</keyword>
<dbReference type="Proteomes" id="UP000521075">
    <property type="component" value="Unassembled WGS sequence"/>
</dbReference>